<accession>A0ACC2V9Q8</accession>
<evidence type="ECO:0000313" key="2">
    <source>
        <dbReference type="Proteomes" id="UP001230649"/>
    </source>
</evidence>
<dbReference type="EMBL" id="JASBWS010000119">
    <property type="protein sequence ID" value="KAJ9095833.1"/>
    <property type="molecule type" value="Genomic_DNA"/>
</dbReference>
<reference evidence="1" key="1">
    <citation type="submission" date="2023-04" db="EMBL/GenBank/DDBJ databases">
        <title>Draft Genome sequencing of Naganishia species isolated from polar environments using Oxford Nanopore Technology.</title>
        <authorList>
            <person name="Leo P."/>
            <person name="Venkateswaran K."/>
        </authorList>
    </citation>
    <scope>NUCLEOTIDE SEQUENCE</scope>
    <source>
        <strain evidence="1">MNA-CCFEE 5262</strain>
    </source>
</reference>
<name>A0ACC2V9Q8_9TREE</name>
<proteinExistence type="predicted"/>
<protein>
    <submittedName>
        <fullName evidence="1">Uncharacterized protein</fullName>
    </submittedName>
</protein>
<gene>
    <name evidence="1" type="ORF">QFC20_006542</name>
</gene>
<organism evidence="1 2">
    <name type="scientific">Naganishia adeliensis</name>
    <dbReference type="NCBI Taxonomy" id="92952"/>
    <lineage>
        <taxon>Eukaryota</taxon>
        <taxon>Fungi</taxon>
        <taxon>Dikarya</taxon>
        <taxon>Basidiomycota</taxon>
        <taxon>Agaricomycotina</taxon>
        <taxon>Tremellomycetes</taxon>
        <taxon>Filobasidiales</taxon>
        <taxon>Filobasidiaceae</taxon>
        <taxon>Naganishia</taxon>
    </lineage>
</organism>
<sequence length="1854" mass="200440">MSQRKSPVVQHTLTGPRVPTSRGRGQRPGIKGNLYIANPDTDSDSDEPQKPIALGSTPAPASQSGSRGSIGTVPQNQVQQSTATMPGLSAVETLIPQDWARQQQRQQIARGLTVVTQPPTPGVEHPFANEGVSDSQHPPTQAQYHFQPTLSHNIPSRNTGIPLSTSSSAMSDPAMARDQHQALTGTAGNGSLKGTNPVVTGASASPLSAVSGSGSGTGSAGNGTGISSRASYDEEFAKIDHSANDASYAVSPSTAGLSSPPPPNMSSQRRHQPIVQSGPSSPPSASGSSGIPPALPPRPTGSQQPIKQASQQHSATPSNSSVSSSGKYASSGALATLVNPAVANVASPVSQGNVPSPVYTSGPSSPSFVYPTTARNGKAQQQTGPSSSVPPTHALPAIPQHGSSYSANSKLGYVRLQVTVDNENFSVVDVSGVTTSEAIMERVFSKLRFRDDDHPSLTMFRTDIGETPDVTPVGKDRLFDLCKAEGDAKGGLKFLVVQTAVLPSPSSMAVPPAILHSGAHQTFPHMGSPVDASRRAFSAGSASQQGDKEYIQQYSGGPAYHQQSGHSGNTHQHGGYAPYPNHNHQHGIHHQPPNQYQYQSGYNQLVHRPHGSRHSKEGSVSSASASASEVGAAGLRQIGQAKYDNAVFDASPGDVIPHSNSFGGSTSGSTGTSNSLVRNPGMTTKRHLPSSNTSRGSQSPAEERRGGFLRMRESTPPLDLSGSSTTSSSALLPSTLGSQQQSYFAGSATPTMAHFMEAPQKQQSTSSQSRTPRPQPPLHSNSHSASPELILSPEAARIDPRNDVPGALGQIGRSPSDPTEADMAEILRIEQQDADREKERKRRLEEEDRKVAMQEQQKEHAAWEAQQQAEREARSRQIEADRLTAELTVSSGISCVPYMTDQAILALQVQQERERAQREERETEQLEESRTKQVARERREKRAQWENRSQMLDRMRDTEGLATMSPEWLYGEDGSTLRPGIPSMPLDSASPSSRQPVSSTQSINPAQETLRASRQHPQGSRTPLRPSRPQAISSHGYEDAYEGLAQDGTYGTYQDPFTDYSRHSPENRHRLQHAHTADPVLTGHPMEPVRSFEEIRNHAQSVEPVPGSVPRARHGMTEESIYEDDAISQRRLQYPSHPFAALGAMGRERRHSPSRDQDYSLDPRLPAVQSTQPGRIAFPEPMPSGVRSDRRGSESRLSENSTPSLGANPRRKASLADLFDTQRGLSTVGTLAASSRGYANDGASVASGSTVHADQSARFGRRGSEDEDDSGGTARADQWAKEIRNMFGSQQNSEENGTLRPAGQGVPAEATEEPEETLWFVPPSAGTAEPTDAAKPSLRLVTDPPPTGDDNAGSAPTTADSELPPSSNTAESRDSLGQSVRVQRTKSFARTKDQWNERPNPEHVYDHLEEFFPKIDLDRPVLPAAAVMPSMLDPTSPRTESPEPFPQASYASLPKDTPQFNRAENRKSIRLVAQDRKRHLSKIAPAVNAMTTSLERKRSSSMWGHKTVEVTPAKLKRGQVPGVIGEAVAPDGRPGEYRNVDGSRTMLIGARLIILETMTWVKGDLIGRGTYGRVYLGLNATTGDMMAVKQVELPATDRDRQDKRQAGMIKALRDEIELLKNLEHPHIVQYLGWEESSEHISIFLEYVPGGSIASVYRKHQKFEEAVIKSFTKQILAGLAYLHAKGILHRDLKADNILVDSDGICKITDFGISKQAEDAYASEGGTNLKGSVFWMAPEVIRNMGRGYSAKVDIWSLGCLVLEMFAGRRPWGEDSVLTTMFSVGQHNRRPPVPDDVVLSSTADDFMNEKCLAIEPNERPTAEELKRHPFITEFDPDWTFADSNLGKLVNAATTRRR</sequence>
<comment type="caution">
    <text evidence="1">The sequence shown here is derived from an EMBL/GenBank/DDBJ whole genome shotgun (WGS) entry which is preliminary data.</text>
</comment>
<keyword evidence="2" id="KW-1185">Reference proteome</keyword>
<dbReference type="Proteomes" id="UP001230649">
    <property type="component" value="Unassembled WGS sequence"/>
</dbReference>
<evidence type="ECO:0000313" key="1">
    <source>
        <dbReference type="EMBL" id="KAJ9095833.1"/>
    </source>
</evidence>